<dbReference type="GO" id="GO:0051607">
    <property type="term" value="P:defense response to virus"/>
    <property type="evidence" value="ECO:0007669"/>
    <property type="project" value="UniProtKB-UniRule"/>
</dbReference>
<name>A0A930PYE5_9MICC</name>
<dbReference type="EC" id="3.1.-.-" evidence="9"/>
<dbReference type="SUPFAM" id="SSF143430">
    <property type="entry name" value="TTP0101/SSO1404-like"/>
    <property type="match status" value="1"/>
</dbReference>
<evidence type="ECO:0000256" key="8">
    <source>
        <dbReference type="ARBA" id="ARBA00023118"/>
    </source>
</evidence>
<reference evidence="10" key="1">
    <citation type="submission" date="2020-04" db="EMBL/GenBank/DDBJ databases">
        <title>Deep metagenomics examines the oral microbiome during advanced dental caries in children, revealing novel taxa and co-occurrences with host molecules.</title>
        <authorList>
            <person name="Baker J.L."/>
            <person name="Morton J.T."/>
            <person name="Dinis M."/>
            <person name="Alvarez R."/>
            <person name="Tran N.C."/>
            <person name="Knight R."/>
            <person name="Edlund A."/>
        </authorList>
    </citation>
    <scope>NUCLEOTIDE SEQUENCE</scope>
    <source>
        <strain evidence="10">JCVI_44_bin.2</strain>
    </source>
</reference>
<dbReference type="EMBL" id="JABZXR010000041">
    <property type="protein sequence ID" value="MBF1664404.1"/>
    <property type="molecule type" value="Genomic_DNA"/>
</dbReference>
<proteinExistence type="inferred from homology"/>
<dbReference type="NCBIfam" id="TIGR01573">
    <property type="entry name" value="cas2"/>
    <property type="match status" value="1"/>
</dbReference>
<keyword evidence="6 9" id="KW-0378">Hydrolase</keyword>
<keyword evidence="5 9" id="KW-0255">Endonuclease</keyword>
<evidence type="ECO:0000256" key="7">
    <source>
        <dbReference type="ARBA" id="ARBA00022842"/>
    </source>
</evidence>
<dbReference type="GO" id="GO:0016787">
    <property type="term" value="F:hydrolase activity"/>
    <property type="evidence" value="ECO:0007669"/>
    <property type="project" value="UniProtKB-KW"/>
</dbReference>
<accession>A0A930PYE5</accession>
<dbReference type="Proteomes" id="UP000756427">
    <property type="component" value="Unassembled WGS sequence"/>
</dbReference>
<evidence type="ECO:0000256" key="4">
    <source>
        <dbReference type="ARBA" id="ARBA00022723"/>
    </source>
</evidence>
<evidence type="ECO:0000313" key="11">
    <source>
        <dbReference type="Proteomes" id="UP000756427"/>
    </source>
</evidence>
<comment type="cofactor">
    <cofactor evidence="1 9">
        <name>Mg(2+)</name>
        <dbReference type="ChEBI" id="CHEBI:18420"/>
    </cofactor>
</comment>
<dbReference type="InterPro" id="IPR021127">
    <property type="entry name" value="CRISPR_associated_Cas2"/>
</dbReference>
<gene>
    <name evidence="9 10" type="primary">cas2</name>
    <name evidence="10" type="ORF">HXO64_07625</name>
</gene>
<dbReference type="Pfam" id="PF09827">
    <property type="entry name" value="CRISPR_Cas2"/>
    <property type="match status" value="1"/>
</dbReference>
<comment type="caution">
    <text evidence="10">The sequence shown here is derived from an EMBL/GenBank/DDBJ whole genome shotgun (WGS) entry which is preliminary data.</text>
</comment>
<dbReference type="GO" id="GO:0043571">
    <property type="term" value="P:maintenance of CRISPR repeat elements"/>
    <property type="evidence" value="ECO:0007669"/>
    <property type="project" value="UniProtKB-UniRule"/>
</dbReference>
<keyword evidence="4 9" id="KW-0479">Metal-binding</keyword>
<dbReference type="GO" id="GO:0004521">
    <property type="term" value="F:RNA endonuclease activity"/>
    <property type="evidence" value="ECO:0007669"/>
    <property type="project" value="InterPro"/>
</dbReference>
<comment type="similarity">
    <text evidence="2 9">Belongs to the CRISPR-associated endoribonuclease Cas2 protein family.</text>
</comment>
<feature type="binding site" evidence="9">
    <location>
        <position position="12"/>
    </location>
    <ligand>
        <name>Mg(2+)</name>
        <dbReference type="ChEBI" id="CHEBI:18420"/>
        <note>catalytic</note>
    </ligand>
</feature>
<comment type="function">
    <text evidence="9">CRISPR (clustered regularly interspaced short palindromic repeat), is an adaptive immune system that provides protection against mobile genetic elements (viruses, transposable elements and conjugative plasmids). CRISPR clusters contain sequences complementary to antecedent mobile elements and target invading nucleic acids. CRISPR clusters are transcribed and processed into CRISPR RNA (crRNA). Functions as a ssRNA-specific endoribonuclease. Involved in the integration of spacer DNA into the CRISPR cassette.</text>
</comment>
<evidence type="ECO:0000256" key="1">
    <source>
        <dbReference type="ARBA" id="ARBA00001946"/>
    </source>
</evidence>
<dbReference type="HAMAP" id="MF_01471">
    <property type="entry name" value="Cas2"/>
    <property type="match status" value="1"/>
</dbReference>
<keyword evidence="3 9" id="KW-0540">Nuclease</keyword>
<dbReference type="RefSeq" id="WP_049327061.1">
    <property type="nucleotide sequence ID" value="NZ_CAUVBD010000015.1"/>
</dbReference>
<organism evidence="10 11">
    <name type="scientific">Rothia mucilaginosa</name>
    <dbReference type="NCBI Taxonomy" id="43675"/>
    <lineage>
        <taxon>Bacteria</taxon>
        <taxon>Bacillati</taxon>
        <taxon>Actinomycetota</taxon>
        <taxon>Actinomycetes</taxon>
        <taxon>Micrococcales</taxon>
        <taxon>Micrococcaceae</taxon>
        <taxon>Rothia</taxon>
    </lineage>
</organism>
<sequence length="105" mass="12127">MADPVWLMVMFDLPVKTKNERKLANRYRHVLLDLGFDRMQLSVYAKYYLNGNATGSDLFRLQVEVPPGGAIRIMRFTDAQWAGSIRHLGPEVQQMEEKPEALDIF</sequence>
<keyword evidence="8 9" id="KW-0051">Antiviral defense</keyword>
<dbReference type="InterPro" id="IPR019199">
    <property type="entry name" value="Virulence_VapD/CRISPR_Cas2"/>
</dbReference>
<evidence type="ECO:0000256" key="6">
    <source>
        <dbReference type="ARBA" id="ARBA00022801"/>
    </source>
</evidence>
<dbReference type="AlphaFoldDB" id="A0A930PYE5"/>
<dbReference type="GO" id="GO:0046872">
    <property type="term" value="F:metal ion binding"/>
    <property type="evidence" value="ECO:0007669"/>
    <property type="project" value="UniProtKB-UniRule"/>
</dbReference>
<comment type="subunit">
    <text evidence="9">Homodimer, forms a heterotetramer with a Cas1 homodimer.</text>
</comment>
<evidence type="ECO:0000256" key="2">
    <source>
        <dbReference type="ARBA" id="ARBA00009959"/>
    </source>
</evidence>
<protein>
    <recommendedName>
        <fullName evidence="9">CRISPR-associated endoribonuclease Cas2</fullName>
        <ecNumber evidence="9">3.1.-.-</ecNumber>
    </recommendedName>
</protein>
<evidence type="ECO:0000256" key="9">
    <source>
        <dbReference type="HAMAP-Rule" id="MF_01471"/>
    </source>
</evidence>
<keyword evidence="7 9" id="KW-0460">Magnesium</keyword>
<evidence type="ECO:0000256" key="5">
    <source>
        <dbReference type="ARBA" id="ARBA00022759"/>
    </source>
</evidence>
<evidence type="ECO:0000313" key="10">
    <source>
        <dbReference type="EMBL" id="MBF1664404.1"/>
    </source>
</evidence>
<evidence type="ECO:0000256" key="3">
    <source>
        <dbReference type="ARBA" id="ARBA00022722"/>
    </source>
</evidence>